<organism evidence="2">
    <name type="scientific">Ligilactobacillus agilis</name>
    <dbReference type="NCBI Taxonomy" id="1601"/>
    <lineage>
        <taxon>Bacteria</taxon>
        <taxon>Bacillati</taxon>
        <taxon>Bacillota</taxon>
        <taxon>Bacilli</taxon>
        <taxon>Lactobacillales</taxon>
        <taxon>Lactobacillaceae</taxon>
        <taxon>Ligilactobacillus</taxon>
    </lineage>
</organism>
<dbReference type="AlphaFoldDB" id="A0A6F9XM42"/>
<name>A0A6F9XM42_9LACO</name>
<dbReference type="RefSeq" id="WP_172584818.1">
    <property type="nucleotide sequence ID" value="NZ_BLAM01000141.1"/>
</dbReference>
<evidence type="ECO:0000256" key="1">
    <source>
        <dbReference type="SAM" id="Coils"/>
    </source>
</evidence>
<sequence length="405" mass="47108">MLNQDKILNISRNAQYWLVRAGNNAEFYEDFQYNNFIAVGNNDILLSDLKDISPYYRINEDILEKQYKDIFFKSFLSSYNNNENNRQKDRLTRQNDLNSLKRSSSIAASKVFNFVEKMAIGDFIIIPDRGSSKFLLGFILSEAFDEEINHITQESVFDEMSEPGYTISNFQKKRRVFWIKEFMQKDLPDKLSWIRQTRQSIYNLTSDADQINPLIAANYIYNDEIYCRIGVTTTKQVSSKELFEFQKLIVDVADKKADKIHQKTNIQSPGFILLHTALDNWKILAIIAASLFSNVTISSGNYSAKISGILPYFMERKFKKAMQNEQLRDAKLKNDLNEVKIKTEKLELQKKELELEKSKHKSEIDIQNLKLTNSEVGNEIPIEMQMDNLSDNLDSLETKITPKEK</sequence>
<proteinExistence type="predicted"/>
<protein>
    <submittedName>
        <fullName evidence="2">Uncharacterized protein</fullName>
    </submittedName>
</protein>
<keyword evidence="1" id="KW-0175">Coiled coil</keyword>
<dbReference type="Proteomes" id="UP000494265">
    <property type="component" value="Unassembled WGS sequence"/>
</dbReference>
<accession>A0A6F9XM42</accession>
<evidence type="ECO:0000313" key="2">
    <source>
        <dbReference type="EMBL" id="GET06343.1"/>
    </source>
</evidence>
<feature type="coiled-coil region" evidence="1">
    <location>
        <begin position="329"/>
        <end position="370"/>
    </location>
</feature>
<gene>
    <name evidence="2" type="ORF">SY212_13730</name>
</gene>
<comment type="caution">
    <text evidence="2">The sequence shown here is derived from an EMBL/GenBank/DDBJ whole genome shotgun (WGS) entry which is preliminary data.</text>
</comment>
<dbReference type="EMBL" id="BLAM01000141">
    <property type="protein sequence ID" value="GET06343.1"/>
    <property type="molecule type" value="Genomic_DNA"/>
</dbReference>
<reference evidence="2" key="1">
    <citation type="submission" date="2019-10" db="EMBL/GenBank/DDBJ databases">
        <title>Lactobacillus agilis SY212 Whole Genome Sequencing Project.</title>
        <authorList>
            <person name="Suzuki S."/>
            <person name="Endo A."/>
            <person name="Maeno S."/>
            <person name="Shiwa Y."/>
            <person name="Matsutani M."/>
            <person name="Kajikawa A."/>
        </authorList>
    </citation>
    <scope>NUCLEOTIDE SEQUENCE</scope>
    <source>
        <strain evidence="2">SY212</strain>
    </source>
</reference>